<proteinExistence type="predicted"/>
<keyword evidence="4" id="KW-0548">Nucleotidyltransferase</keyword>
<dbReference type="PANTHER" id="PTHR33116:SF86">
    <property type="entry name" value="REVERSE TRANSCRIPTASE DOMAIN-CONTAINING PROTEIN"/>
    <property type="match status" value="1"/>
</dbReference>
<dbReference type="Pfam" id="PF00078">
    <property type="entry name" value="RVT_1"/>
    <property type="match status" value="1"/>
</dbReference>
<dbReference type="Pfam" id="PF13966">
    <property type="entry name" value="zf-RVT"/>
    <property type="match status" value="1"/>
</dbReference>
<evidence type="ECO:0000259" key="2">
    <source>
        <dbReference type="Pfam" id="PF00078"/>
    </source>
</evidence>
<keyword evidence="4" id="KW-0695">RNA-directed DNA polymerase</keyword>
<evidence type="ECO:0000256" key="1">
    <source>
        <dbReference type="SAM" id="MobiDB-lite"/>
    </source>
</evidence>
<feature type="domain" description="Reverse transcriptase" evidence="2">
    <location>
        <begin position="274"/>
        <end position="376"/>
    </location>
</feature>
<comment type="caution">
    <text evidence="4">The sequence shown here is derived from an EMBL/GenBank/DDBJ whole genome shotgun (WGS) entry which is preliminary data.</text>
</comment>
<name>A0A5B6X798_9ROSI</name>
<dbReference type="GO" id="GO:0003964">
    <property type="term" value="F:RNA-directed DNA polymerase activity"/>
    <property type="evidence" value="ECO:0007669"/>
    <property type="project" value="UniProtKB-KW"/>
</dbReference>
<protein>
    <submittedName>
        <fullName evidence="4">Reverse transcriptase like protein</fullName>
    </submittedName>
</protein>
<evidence type="ECO:0000313" key="4">
    <source>
        <dbReference type="EMBL" id="KAA3488895.1"/>
    </source>
</evidence>
<dbReference type="AlphaFoldDB" id="A0A5B6X798"/>
<dbReference type="InterPro" id="IPR000477">
    <property type="entry name" value="RT_dom"/>
</dbReference>
<keyword evidence="4" id="KW-0808">Transferase</keyword>
<feature type="region of interest" description="Disordered" evidence="1">
    <location>
        <begin position="1"/>
        <end position="34"/>
    </location>
</feature>
<dbReference type="InterPro" id="IPR026960">
    <property type="entry name" value="RVT-Znf"/>
</dbReference>
<keyword evidence="5" id="KW-1185">Reference proteome</keyword>
<evidence type="ECO:0000313" key="5">
    <source>
        <dbReference type="Proteomes" id="UP000325315"/>
    </source>
</evidence>
<evidence type="ECO:0000259" key="3">
    <source>
        <dbReference type="Pfam" id="PF13966"/>
    </source>
</evidence>
<reference evidence="4" key="1">
    <citation type="submission" date="2019-08" db="EMBL/GenBank/DDBJ databases">
        <authorList>
            <person name="Liu F."/>
        </authorList>
    </citation>
    <scope>NUCLEOTIDE SEQUENCE [LARGE SCALE GENOMIC DNA]</scope>
    <source>
        <strain evidence="4">PA1801</strain>
        <tissue evidence="4">Leaf</tissue>
    </source>
</reference>
<dbReference type="Proteomes" id="UP000325315">
    <property type="component" value="Unassembled WGS sequence"/>
</dbReference>
<sequence>MNSPLGPVGFLDSGKEMKSRGRSNKQNKRFHGSNVKFKNAGSHRVSLKSSMENIAKSISSISKENFGTDLFIKNDEQMEGLKPLDFQVASGWDGRILFKFKLLDETQASLGRDFVDLLSLGNELAQKELAIRDELENILDHKDLLWRQKASCDWLYLGDQNTKFYRSHTIKRRKSNRISTLRMDDDNWCSDQDTLQSNAVEFFERLYGEPPSTLRGTPSFGFPNLNPSKVSFLEAGITDEEIKRALFDMAPESSWKRCVPCSLLSNSMGYYCQFQPISLCSALYKLIMKVIANKFKVVFPKLISQEQAGFIAGRNISDNIIIAQEVIHSMRCKQKGKNWIVVKLDLEKAYDRVSWEFIASSLSAAEIPISLLKVIMPAILSSSMQILRNRVSTPHLDQARLLDSILNQFCETSSHRISVRKSNIFFSKITSGNVRNQITKLFGFQEVQNLGKYLGVPFIHERVTKNMLNFIVVKVRQKLQSWDARMLSMAERITLAQPVLLSISNFFMIISIPLPPHSASGPDRQRLLTNSERVRRGIGHSSSCAMYGYAIEDMSHVLRECPFAKDVWKGSGLSWP</sequence>
<feature type="compositionally biased region" description="Basic residues" evidence="1">
    <location>
        <begin position="20"/>
        <end position="31"/>
    </location>
</feature>
<dbReference type="PANTHER" id="PTHR33116">
    <property type="entry name" value="REVERSE TRANSCRIPTASE ZINC-BINDING DOMAIN-CONTAINING PROTEIN-RELATED-RELATED"/>
    <property type="match status" value="1"/>
</dbReference>
<gene>
    <name evidence="4" type="ORF">EPI10_032597</name>
</gene>
<accession>A0A5B6X798</accession>
<dbReference type="OrthoDB" id="445826at2759"/>
<dbReference type="CDD" id="cd01650">
    <property type="entry name" value="RT_nLTR_like"/>
    <property type="match status" value="1"/>
</dbReference>
<feature type="domain" description="Reverse transcriptase zinc-binding" evidence="3">
    <location>
        <begin position="524"/>
        <end position="568"/>
    </location>
</feature>
<dbReference type="EMBL" id="SMMG02000001">
    <property type="protein sequence ID" value="KAA3488895.1"/>
    <property type="molecule type" value="Genomic_DNA"/>
</dbReference>
<organism evidence="4 5">
    <name type="scientific">Gossypium australe</name>
    <dbReference type="NCBI Taxonomy" id="47621"/>
    <lineage>
        <taxon>Eukaryota</taxon>
        <taxon>Viridiplantae</taxon>
        <taxon>Streptophyta</taxon>
        <taxon>Embryophyta</taxon>
        <taxon>Tracheophyta</taxon>
        <taxon>Spermatophyta</taxon>
        <taxon>Magnoliopsida</taxon>
        <taxon>eudicotyledons</taxon>
        <taxon>Gunneridae</taxon>
        <taxon>Pentapetalae</taxon>
        <taxon>rosids</taxon>
        <taxon>malvids</taxon>
        <taxon>Malvales</taxon>
        <taxon>Malvaceae</taxon>
        <taxon>Malvoideae</taxon>
        <taxon>Gossypium</taxon>
    </lineage>
</organism>